<sequence>MGSVMNSRPDPNKPGATPFVQKVYELVQDASTDETVGWEASGRSFVIRRVGDFTEVVLPSYFKHSNMSSFVRQLNQYGFHKVSHERWEFEHEYFRRDRPELLDSIKRNRSDRSRRRGGAAAAGAGGTGGPSASAHHANHMRMLPGSVETKSKADAGAQYIRQHVNVPRAASEFLAHQHQQGGEERASSSQVDVRLSERERQPVWSGRYPSRGASTVEVGKYGSMEDEAAQLRRDNRVLMQELTEMRRLYMNMEQRLCETEIHAEERDEHMRQLKAFMLRMFSSVEVLNAQLINAGLDFLALDPEWTQALPYLMDKESAEGASGEDSSAFVSLDSFMDAYSQRASASTGAAPISSTLPPPFGEGAAGERPSESGSGAAADSAPSRSANAFAAGPESRLCMMDLLSSPMTGADVHGKGAAAAAPDTPVLPNVPAAEQYRLLQGQGSSDRELETLQEKMRKMYQQEQQQQQRRDAFLTWQQRGPQATEPTSADATGDSATSASGAATTTRASALEGVDYLCEPEAPSRTAGSV</sequence>
<name>A0AAV9IPY2_CYACA</name>
<keyword evidence="6" id="KW-0804">Transcription</keyword>
<keyword evidence="4" id="KW-0805">Transcription regulation</keyword>
<feature type="compositionally biased region" description="Low complexity" evidence="10">
    <location>
        <begin position="487"/>
        <end position="510"/>
    </location>
</feature>
<evidence type="ECO:0000256" key="2">
    <source>
        <dbReference type="ARBA" id="ARBA00011233"/>
    </source>
</evidence>
<keyword evidence="9" id="KW-0175">Coiled coil</keyword>
<dbReference type="AlphaFoldDB" id="A0AAV9IPY2"/>
<organism evidence="12 13">
    <name type="scientific">Cyanidium caldarium</name>
    <name type="common">Red alga</name>
    <dbReference type="NCBI Taxonomy" id="2771"/>
    <lineage>
        <taxon>Eukaryota</taxon>
        <taxon>Rhodophyta</taxon>
        <taxon>Bangiophyceae</taxon>
        <taxon>Cyanidiales</taxon>
        <taxon>Cyanidiaceae</taxon>
        <taxon>Cyanidium</taxon>
    </lineage>
</organism>
<dbReference type="InterPro" id="IPR036390">
    <property type="entry name" value="WH_DNA-bd_sf"/>
</dbReference>
<keyword evidence="7" id="KW-0539">Nucleus</keyword>
<dbReference type="SMART" id="SM00415">
    <property type="entry name" value="HSF"/>
    <property type="match status" value="1"/>
</dbReference>
<evidence type="ECO:0000259" key="11">
    <source>
        <dbReference type="PROSITE" id="PS00434"/>
    </source>
</evidence>
<dbReference type="InterPro" id="IPR000232">
    <property type="entry name" value="HSF_DNA-bd"/>
</dbReference>
<dbReference type="PANTHER" id="PTHR10015">
    <property type="entry name" value="HEAT SHOCK TRANSCRIPTION FACTOR"/>
    <property type="match status" value="1"/>
</dbReference>
<gene>
    <name evidence="12" type="ORF">CDCA_CDCA01G0093</name>
</gene>
<evidence type="ECO:0000256" key="3">
    <source>
        <dbReference type="ARBA" id="ARBA00022553"/>
    </source>
</evidence>
<dbReference type="PRINTS" id="PR00056">
    <property type="entry name" value="HSFDOMAIN"/>
</dbReference>
<evidence type="ECO:0000256" key="1">
    <source>
        <dbReference type="ARBA" id="ARBA00004123"/>
    </source>
</evidence>
<evidence type="ECO:0000313" key="13">
    <source>
        <dbReference type="Proteomes" id="UP001301350"/>
    </source>
</evidence>
<evidence type="ECO:0000256" key="10">
    <source>
        <dbReference type="SAM" id="MobiDB-lite"/>
    </source>
</evidence>
<evidence type="ECO:0000256" key="4">
    <source>
        <dbReference type="ARBA" id="ARBA00023015"/>
    </source>
</evidence>
<protein>
    <recommendedName>
        <fullName evidence="11">HSF-type DNA-binding domain-containing protein</fullName>
    </recommendedName>
</protein>
<dbReference type="PANTHER" id="PTHR10015:SF427">
    <property type="entry name" value="HEAT SHOCK FACTOR PROTEIN"/>
    <property type="match status" value="1"/>
</dbReference>
<feature type="region of interest" description="Disordered" evidence="10">
    <location>
        <begin position="458"/>
        <end position="530"/>
    </location>
</feature>
<feature type="compositionally biased region" description="Polar residues" evidence="10">
    <location>
        <begin position="475"/>
        <end position="486"/>
    </location>
</feature>
<dbReference type="Proteomes" id="UP001301350">
    <property type="component" value="Unassembled WGS sequence"/>
</dbReference>
<feature type="compositionally biased region" description="Low complexity" evidence="10">
    <location>
        <begin position="371"/>
        <end position="388"/>
    </location>
</feature>
<dbReference type="SUPFAM" id="SSF46785">
    <property type="entry name" value="Winged helix' DNA-binding domain"/>
    <property type="match status" value="1"/>
</dbReference>
<feature type="coiled-coil region" evidence="9">
    <location>
        <begin position="221"/>
        <end position="255"/>
    </location>
</feature>
<comment type="subunit">
    <text evidence="2">Homotrimer.</text>
</comment>
<accession>A0AAV9IPY2</accession>
<evidence type="ECO:0000256" key="6">
    <source>
        <dbReference type="ARBA" id="ARBA00023163"/>
    </source>
</evidence>
<dbReference type="GO" id="GO:0003700">
    <property type="term" value="F:DNA-binding transcription factor activity"/>
    <property type="evidence" value="ECO:0007669"/>
    <property type="project" value="InterPro"/>
</dbReference>
<dbReference type="FunFam" id="1.10.10.10:FF:000037">
    <property type="entry name" value="Heat stress transcription factor B-4"/>
    <property type="match status" value="1"/>
</dbReference>
<reference evidence="12 13" key="1">
    <citation type="submission" date="2022-07" db="EMBL/GenBank/DDBJ databases">
        <title>Genome-wide signatures of adaptation to extreme environments.</title>
        <authorList>
            <person name="Cho C.H."/>
            <person name="Yoon H.S."/>
        </authorList>
    </citation>
    <scope>NUCLEOTIDE SEQUENCE [LARGE SCALE GENOMIC DNA]</scope>
    <source>
        <strain evidence="12 13">DBV 063 E5</strain>
    </source>
</reference>
<feature type="domain" description="HSF-type DNA-binding" evidence="11">
    <location>
        <begin position="58"/>
        <end position="82"/>
    </location>
</feature>
<feature type="region of interest" description="Disordered" evidence="10">
    <location>
        <begin position="175"/>
        <end position="208"/>
    </location>
</feature>
<evidence type="ECO:0000256" key="8">
    <source>
        <dbReference type="RuleBase" id="RU004020"/>
    </source>
</evidence>
<dbReference type="EMBL" id="JANCYW010000001">
    <property type="protein sequence ID" value="KAK4534068.1"/>
    <property type="molecule type" value="Genomic_DNA"/>
</dbReference>
<comment type="subcellular location">
    <subcellularLocation>
        <location evidence="1">Nucleus</location>
    </subcellularLocation>
</comment>
<feature type="compositionally biased region" description="Polar residues" evidence="10">
    <location>
        <begin position="346"/>
        <end position="355"/>
    </location>
</feature>
<dbReference type="Gene3D" id="1.10.10.10">
    <property type="entry name" value="Winged helix-like DNA-binding domain superfamily/Winged helix DNA-binding domain"/>
    <property type="match status" value="1"/>
</dbReference>
<dbReference type="Pfam" id="PF00447">
    <property type="entry name" value="HSF_DNA-bind"/>
    <property type="match status" value="1"/>
</dbReference>
<evidence type="ECO:0000313" key="12">
    <source>
        <dbReference type="EMBL" id="KAK4534068.1"/>
    </source>
</evidence>
<proteinExistence type="inferred from homology"/>
<dbReference type="GO" id="GO:0005634">
    <property type="term" value="C:nucleus"/>
    <property type="evidence" value="ECO:0007669"/>
    <property type="project" value="UniProtKB-SubCell"/>
</dbReference>
<feature type="region of interest" description="Disordered" evidence="10">
    <location>
        <begin position="346"/>
        <end position="388"/>
    </location>
</feature>
<feature type="region of interest" description="Disordered" evidence="10">
    <location>
        <begin position="105"/>
        <end position="136"/>
    </location>
</feature>
<evidence type="ECO:0000256" key="5">
    <source>
        <dbReference type="ARBA" id="ARBA00023125"/>
    </source>
</evidence>
<keyword evidence="5" id="KW-0238">DNA-binding</keyword>
<dbReference type="InterPro" id="IPR036388">
    <property type="entry name" value="WH-like_DNA-bd_sf"/>
</dbReference>
<evidence type="ECO:0000256" key="9">
    <source>
        <dbReference type="SAM" id="Coils"/>
    </source>
</evidence>
<dbReference type="PROSITE" id="PS00434">
    <property type="entry name" value="HSF_DOMAIN"/>
    <property type="match status" value="1"/>
</dbReference>
<dbReference type="GO" id="GO:0043565">
    <property type="term" value="F:sequence-specific DNA binding"/>
    <property type="evidence" value="ECO:0007669"/>
    <property type="project" value="InterPro"/>
</dbReference>
<keyword evidence="13" id="KW-1185">Reference proteome</keyword>
<evidence type="ECO:0000256" key="7">
    <source>
        <dbReference type="ARBA" id="ARBA00023242"/>
    </source>
</evidence>
<comment type="caution">
    <text evidence="12">The sequence shown here is derived from an EMBL/GenBank/DDBJ whole genome shotgun (WGS) entry which is preliminary data.</text>
</comment>
<keyword evidence="3" id="KW-0597">Phosphoprotein</keyword>
<comment type="similarity">
    <text evidence="8">Belongs to the HSF family.</text>
</comment>